<dbReference type="SMART" id="SM00100">
    <property type="entry name" value="cNMP"/>
    <property type="match status" value="1"/>
</dbReference>
<evidence type="ECO:0000259" key="4">
    <source>
        <dbReference type="PROSITE" id="PS50042"/>
    </source>
</evidence>
<keyword evidence="6" id="KW-1185">Reference proteome</keyword>
<evidence type="ECO:0000313" key="6">
    <source>
        <dbReference type="Proteomes" id="UP000321272"/>
    </source>
</evidence>
<dbReference type="Pfam" id="PF13545">
    <property type="entry name" value="HTH_Crp_2"/>
    <property type="match status" value="1"/>
</dbReference>
<evidence type="ECO:0000256" key="3">
    <source>
        <dbReference type="ARBA" id="ARBA00023163"/>
    </source>
</evidence>
<accession>A0A5B8T1C6</accession>
<dbReference type="GO" id="GO:0005829">
    <property type="term" value="C:cytosol"/>
    <property type="evidence" value="ECO:0007669"/>
    <property type="project" value="TreeGrafter"/>
</dbReference>
<dbReference type="EMBL" id="CP042382">
    <property type="protein sequence ID" value="QEA40858.1"/>
    <property type="molecule type" value="Genomic_DNA"/>
</dbReference>
<dbReference type="InterPro" id="IPR018490">
    <property type="entry name" value="cNMP-bd_dom_sf"/>
</dbReference>
<dbReference type="SMART" id="SM00419">
    <property type="entry name" value="HTH_CRP"/>
    <property type="match status" value="1"/>
</dbReference>
<dbReference type="GO" id="GO:0003677">
    <property type="term" value="F:DNA binding"/>
    <property type="evidence" value="ECO:0007669"/>
    <property type="project" value="UniProtKB-KW"/>
</dbReference>
<dbReference type="InterPro" id="IPR012318">
    <property type="entry name" value="HTH_CRP"/>
</dbReference>
<evidence type="ECO:0000313" key="5">
    <source>
        <dbReference type="EMBL" id="QEA40858.1"/>
    </source>
</evidence>
<dbReference type="PANTHER" id="PTHR24567">
    <property type="entry name" value="CRP FAMILY TRANSCRIPTIONAL REGULATORY PROTEIN"/>
    <property type="match status" value="1"/>
</dbReference>
<reference evidence="5 6" key="1">
    <citation type="submission" date="2019-06" db="EMBL/GenBank/DDBJ databases">
        <title>Genome analyses of bacteria isolated from kimchi.</title>
        <authorList>
            <person name="Lee S."/>
            <person name="Ahn S."/>
            <person name="Roh S."/>
        </authorList>
    </citation>
    <scope>NUCLEOTIDE SEQUENCE [LARGE SCALE GENOMIC DNA]</scope>
    <source>
        <strain evidence="5 6">CBA4606</strain>
    </source>
</reference>
<name>A0A5B8T1C6_9GAMM</name>
<dbReference type="OrthoDB" id="8969464at2"/>
<dbReference type="InterPro" id="IPR050397">
    <property type="entry name" value="Env_Response_Regulators"/>
</dbReference>
<dbReference type="InterPro" id="IPR014710">
    <property type="entry name" value="RmlC-like_jellyroll"/>
</dbReference>
<protein>
    <submittedName>
        <fullName evidence="5">Crp/Fnr family transcriptional regulator</fullName>
    </submittedName>
</protein>
<dbReference type="PANTHER" id="PTHR24567:SF74">
    <property type="entry name" value="HTH-TYPE TRANSCRIPTIONAL REGULATOR ARCR"/>
    <property type="match status" value="1"/>
</dbReference>
<evidence type="ECO:0000256" key="1">
    <source>
        <dbReference type="ARBA" id="ARBA00023015"/>
    </source>
</evidence>
<dbReference type="AlphaFoldDB" id="A0A5B8T1C6"/>
<dbReference type="Gene3D" id="1.10.10.10">
    <property type="entry name" value="Winged helix-like DNA-binding domain superfamily/Winged helix DNA-binding domain"/>
    <property type="match status" value="1"/>
</dbReference>
<dbReference type="InterPro" id="IPR036388">
    <property type="entry name" value="WH-like_DNA-bd_sf"/>
</dbReference>
<keyword evidence="2" id="KW-0238">DNA-binding</keyword>
<dbReference type="InterPro" id="IPR000595">
    <property type="entry name" value="cNMP-bd_dom"/>
</dbReference>
<dbReference type="KEGG" id="paur:FGL86_07570"/>
<dbReference type="GO" id="GO:0003700">
    <property type="term" value="F:DNA-binding transcription factor activity"/>
    <property type="evidence" value="ECO:0007669"/>
    <property type="project" value="TreeGrafter"/>
</dbReference>
<sequence>MTERFSPLHNQLLAALPSEVQERLFPHLKLIRLPLGKLIHQPGNVPRNVYFPIDAIISLIYVMDSGASAEIAIIGKDGLAGLSVIMGGEITNSRTVVQSAGHAYQLDNQRFRDEFDRHGALLELMLRYIQTLMDQMAQTAVCNRFHTIDQQFCRWLLHSLDRLPGDQLVMTQELIANMLGVRREGVALAARKLHKQGVIEYNRGRIKVLNRPALERLSCECYAAIKEEAERLLPYPADQKSQTSWRCGKA</sequence>
<dbReference type="Gene3D" id="2.60.120.10">
    <property type="entry name" value="Jelly Rolls"/>
    <property type="match status" value="1"/>
</dbReference>
<dbReference type="PROSITE" id="PS50042">
    <property type="entry name" value="CNMP_BINDING_3"/>
    <property type="match status" value="1"/>
</dbReference>
<gene>
    <name evidence="5" type="ORF">FGL86_07570</name>
</gene>
<keyword evidence="1" id="KW-0805">Transcription regulation</keyword>
<feature type="domain" description="Cyclic nucleotide-binding" evidence="4">
    <location>
        <begin position="12"/>
        <end position="112"/>
    </location>
</feature>
<dbReference type="Proteomes" id="UP000321272">
    <property type="component" value="Chromosome"/>
</dbReference>
<dbReference type="InterPro" id="IPR036390">
    <property type="entry name" value="WH_DNA-bd_sf"/>
</dbReference>
<dbReference type="SUPFAM" id="SSF46785">
    <property type="entry name" value="Winged helix' DNA-binding domain"/>
    <property type="match status" value="1"/>
</dbReference>
<organism evidence="5 6">
    <name type="scientific">Pistricoccus aurantiacus</name>
    <dbReference type="NCBI Taxonomy" id="1883414"/>
    <lineage>
        <taxon>Bacteria</taxon>
        <taxon>Pseudomonadati</taxon>
        <taxon>Pseudomonadota</taxon>
        <taxon>Gammaproteobacteria</taxon>
        <taxon>Oceanospirillales</taxon>
        <taxon>Halomonadaceae</taxon>
        <taxon>Pistricoccus</taxon>
    </lineage>
</organism>
<proteinExistence type="predicted"/>
<dbReference type="SUPFAM" id="SSF51206">
    <property type="entry name" value="cAMP-binding domain-like"/>
    <property type="match status" value="1"/>
</dbReference>
<keyword evidence="3" id="KW-0804">Transcription</keyword>
<evidence type="ECO:0000256" key="2">
    <source>
        <dbReference type="ARBA" id="ARBA00023125"/>
    </source>
</evidence>